<comment type="caution">
    <text evidence="2">The sequence shown here is derived from an EMBL/GenBank/DDBJ whole genome shotgun (WGS) entry which is preliminary data.</text>
</comment>
<dbReference type="RefSeq" id="WP_242509501.1">
    <property type="nucleotide sequence ID" value="NZ_NHSI01000038.1"/>
</dbReference>
<dbReference type="Proteomes" id="UP000243859">
    <property type="component" value="Unassembled WGS sequence"/>
</dbReference>
<feature type="chain" id="PRO_5015705130" evidence="1">
    <location>
        <begin position="28"/>
        <end position="713"/>
    </location>
</feature>
<protein>
    <submittedName>
        <fullName evidence="2">Exopolysaccharide biosynthesis protein YbjH</fullName>
    </submittedName>
</protein>
<keyword evidence="1" id="KW-0732">Signal</keyword>
<dbReference type="EMBL" id="QAAA01000001">
    <property type="protein sequence ID" value="PTN03822.1"/>
    <property type="molecule type" value="Genomic_DNA"/>
</dbReference>
<dbReference type="AlphaFoldDB" id="A0A2T5BW07"/>
<proteinExistence type="predicted"/>
<feature type="signal peptide" evidence="1">
    <location>
        <begin position="1"/>
        <end position="27"/>
    </location>
</feature>
<evidence type="ECO:0000313" key="2">
    <source>
        <dbReference type="EMBL" id="PTN03822.1"/>
    </source>
</evidence>
<accession>A0A2T5BW07</accession>
<name>A0A2T5BW07_9RHOB</name>
<dbReference type="InterPro" id="IPR010344">
    <property type="entry name" value="YbjH"/>
</dbReference>
<reference evidence="2 3" key="1">
    <citation type="submission" date="2018-04" db="EMBL/GenBank/DDBJ databases">
        <title>Genomic Encyclopedia of Archaeal and Bacterial Type Strains, Phase II (KMG-II): from individual species to whole genera.</title>
        <authorList>
            <person name="Goeker M."/>
        </authorList>
    </citation>
    <scope>NUCLEOTIDE SEQUENCE [LARGE SCALE GENOMIC DNA]</scope>
    <source>
        <strain evidence="2 3">DSM 18064</strain>
    </source>
</reference>
<evidence type="ECO:0000313" key="3">
    <source>
        <dbReference type="Proteomes" id="UP000243859"/>
    </source>
</evidence>
<keyword evidence="3" id="KW-1185">Reference proteome</keyword>
<organism evidence="2 3">
    <name type="scientific">Rhodovulum imhoffii</name>
    <dbReference type="NCBI Taxonomy" id="365340"/>
    <lineage>
        <taxon>Bacteria</taxon>
        <taxon>Pseudomonadati</taxon>
        <taxon>Pseudomonadota</taxon>
        <taxon>Alphaproteobacteria</taxon>
        <taxon>Rhodobacterales</taxon>
        <taxon>Paracoccaceae</taxon>
        <taxon>Rhodovulum</taxon>
    </lineage>
</organism>
<dbReference type="Pfam" id="PF06082">
    <property type="entry name" value="YjbH"/>
    <property type="match status" value="1"/>
</dbReference>
<sequence length="713" mass="78160">MTRPIQRMARAGLLGAVAAMAMTPALAQQTDLSKRPSLNFYGVPGLIDMPSGEALPDGEFAVSHARFGGISRTTVTFQFSPRISGSFRYSGTSDWNDVVPSNFDTYYDRSFDLRFLLLREGRYMPSVTLGLQDFVGTGLSSAEYLSATKQVLPGVKVTGGIGWGRLGTYQDIGTLFGDRPEIEIGEGGKFNSTQWFKGPIAPFAGIDWAVTEKLTFKAEYSSDKYVQEAGRRKVFKRDSPFNFGVEYQVNDTLRVGAYSLYGSEFGVMASVMLNPNRPPNPGVIGPAPTPVGHRPSPVADPDAWSPEWIEQDGAREILGTNLAKQLDADGLELEGLSLTARQAELRFRNSRYDSSAQAVGRVARAMTRALPASVETFRIVPVVNGVPAAAVTLRRSDVERLENAPNGAQALHRVATLSDGGGVSAVPPVPGAYPRFNWSFGPFVRTSLFDTDDPVLADLGLRLRGSYELAPGLVLRGSVSHRLFGNLDQAVVEEDPALPQVRSDVARYDQETEFALDSLTANYYFKASQDIYGRVTAGYLEQMFGGVSAELLWRPVESKLGLGAEINYARKRDYDGGFGFRDYDVITGHVSAYYDLWEDYQVQLDVGRYLAEDYGATLSVDREFANGWKVGAFATITDVSSEDFGDGSFDKGVRISMPLTWFTGVPNTSSVGTVVRPFTRDGGARLSVGGRLNETIREYHKTRLDAQWGRVWR</sequence>
<gene>
    <name evidence="2" type="ORF">C8N32_10115</name>
</gene>
<evidence type="ECO:0000256" key="1">
    <source>
        <dbReference type="SAM" id="SignalP"/>
    </source>
</evidence>